<reference evidence="1 2" key="1">
    <citation type="submission" date="2018-02" db="EMBL/GenBank/DDBJ databases">
        <title>Draft genome sequences of Elsinoe sp., causing black scab on jojoba.</title>
        <authorList>
            <person name="Stodart B."/>
            <person name="Jeffress S."/>
            <person name="Ash G."/>
            <person name="Arun Chinnappa K."/>
        </authorList>
    </citation>
    <scope>NUCLEOTIDE SEQUENCE [LARGE SCALE GENOMIC DNA]</scope>
    <source>
        <strain evidence="1 2">Hillstone_2</strain>
    </source>
</reference>
<name>A0A4U7B8C2_9PEZI</name>
<dbReference type="AlphaFoldDB" id="A0A4U7B8C2"/>
<protein>
    <submittedName>
        <fullName evidence="1">Uncharacterized protein</fullName>
    </submittedName>
</protein>
<accession>A0A4U7B8C2</accession>
<gene>
    <name evidence="1" type="ORF">C1H76_2712</name>
</gene>
<evidence type="ECO:0000313" key="2">
    <source>
        <dbReference type="Proteomes" id="UP000308133"/>
    </source>
</evidence>
<evidence type="ECO:0000313" key="1">
    <source>
        <dbReference type="EMBL" id="TKX25056.1"/>
    </source>
</evidence>
<dbReference type="EMBL" id="PTQR01000033">
    <property type="protein sequence ID" value="TKX25056.1"/>
    <property type="molecule type" value="Genomic_DNA"/>
</dbReference>
<proteinExistence type="predicted"/>
<organism evidence="1 2">
    <name type="scientific">Elsinoe australis</name>
    <dbReference type="NCBI Taxonomy" id="40998"/>
    <lineage>
        <taxon>Eukaryota</taxon>
        <taxon>Fungi</taxon>
        <taxon>Dikarya</taxon>
        <taxon>Ascomycota</taxon>
        <taxon>Pezizomycotina</taxon>
        <taxon>Dothideomycetes</taxon>
        <taxon>Dothideomycetidae</taxon>
        <taxon>Myriangiales</taxon>
        <taxon>Elsinoaceae</taxon>
        <taxon>Elsinoe</taxon>
    </lineage>
</organism>
<sequence length="108" mass="11487">MFLGASVGAGTDTGAQYLALEDVAEWIRSLMTSGVPVARSKVASDEMDNSQSDGVALRAASKKKELDALAVVVDVEDGGDKAAVEDLKEMERRRKSAESLELGEDLEQ</sequence>
<comment type="caution">
    <text evidence="1">The sequence shown here is derived from an EMBL/GenBank/DDBJ whole genome shotgun (WGS) entry which is preliminary data.</text>
</comment>
<dbReference type="Proteomes" id="UP000308133">
    <property type="component" value="Unassembled WGS sequence"/>
</dbReference>